<dbReference type="Gramene" id="KJB06356">
    <property type="protein sequence ID" value="KJB06356"/>
    <property type="gene ID" value="B456_001G000700"/>
</dbReference>
<name>A0A0D2LQT3_GOSRA</name>
<keyword evidence="2" id="KW-1185">Reference proteome</keyword>
<gene>
    <name evidence="1" type="ORF">B456_001G000700</name>
</gene>
<dbReference type="Proteomes" id="UP000032304">
    <property type="component" value="Chromosome 1"/>
</dbReference>
<sequence length="66" mass="7567">MKRSASELALEFMRKTMSTSTFSLSFFSDAAKALPLPDITIVDPTYSNSFHSKDHHHHYQDGRIHE</sequence>
<protein>
    <submittedName>
        <fullName evidence="1">Uncharacterized protein</fullName>
    </submittedName>
</protein>
<reference evidence="1 2" key="1">
    <citation type="journal article" date="2012" name="Nature">
        <title>Repeated polyploidization of Gossypium genomes and the evolution of spinnable cotton fibres.</title>
        <authorList>
            <person name="Paterson A.H."/>
            <person name="Wendel J.F."/>
            <person name="Gundlach H."/>
            <person name="Guo H."/>
            <person name="Jenkins J."/>
            <person name="Jin D."/>
            <person name="Llewellyn D."/>
            <person name="Showmaker K.C."/>
            <person name="Shu S."/>
            <person name="Udall J."/>
            <person name="Yoo M.J."/>
            <person name="Byers R."/>
            <person name="Chen W."/>
            <person name="Doron-Faigenboim A."/>
            <person name="Duke M.V."/>
            <person name="Gong L."/>
            <person name="Grimwood J."/>
            <person name="Grover C."/>
            <person name="Grupp K."/>
            <person name="Hu G."/>
            <person name="Lee T.H."/>
            <person name="Li J."/>
            <person name="Lin L."/>
            <person name="Liu T."/>
            <person name="Marler B.S."/>
            <person name="Page J.T."/>
            <person name="Roberts A.W."/>
            <person name="Romanel E."/>
            <person name="Sanders W.S."/>
            <person name="Szadkowski E."/>
            <person name="Tan X."/>
            <person name="Tang H."/>
            <person name="Xu C."/>
            <person name="Wang J."/>
            <person name="Wang Z."/>
            <person name="Zhang D."/>
            <person name="Zhang L."/>
            <person name="Ashrafi H."/>
            <person name="Bedon F."/>
            <person name="Bowers J.E."/>
            <person name="Brubaker C.L."/>
            <person name="Chee P.W."/>
            <person name="Das S."/>
            <person name="Gingle A.R."/>
            <person name="Haigler C.H."/>
            <person name="Harker D."/>
            <person name="Hoffmann L.V."/>
            <person name="Hovav R."/>
            <person name="Jones D.C."/>
            <person name="Lemke C."/>
            <person name="Mansoor S."/>
            <person name="ur Rahman M."/>
            <person name="Rainville L.N."/>
            <person name="Rambani A."/>
            <person name="Reddy U.K."/>
            <person name="Rong J.K."/>
            <person name="Saranga Y."/>
            <person name="Scheffler B.E."/>
            <person name="Scheffler J.A."/>
            <person name="Stelly D.M."/>
            <person name="Triplett B.A."/>
            <person name="Van Deynze A."/>
            <person name="Vaslin M.F."/>
            <person name="Waghmare V.N."/>
            <person name="Walford S.A."/>
            <person name="Wright R.J."/>
            <person name="Zaki E.A."/>
            <person name="Zhang T."/>
            <person name="Dennis E.S."/>
            <person name="Mayer K.F."/>
            <person name="Peterson D.G."/>
            <person name="Rokhsar D.S."/>
            <person name="Wang X."/>
            <person name="Schmutz J."/>
        </authorList>
    </citation>
    <scope>NUCLEOTIDE SEQUENCE [LARGE SCALE GENOMIC DNA]</scope>
</reference>
<dbReference type="OMA" id="HHHYQVT"/>
<dbReference type="AlphaFoldDB" id="A0A0D2LQT3"/>
<accession>A0A0D2LQT3</accession>
<dbReference type="Gramene" id="KJB06357">
    <property type="protein sequence ID" value="KJB06357"/>
    <property type="gene ID" value="B456_001G000700"/>
</dbReference>
<dbReference type="EMBL" id="CM001740">
    <property type="protein sequence ID" value="KJB06357.1"/>
    <property type="molecule type" value="Genomic_DNA"/>
</dbReference>
<evidence type="ECO:0000313" key="2">
    <source>
        <dbReference type="Proteomes" id="UP000032304"/>
    </source>
</evidence>
<dbReference type="EMBL" id="CM001740">
    <property type="protein sequence ID" value="KJB06356.1"/>
    <property type="molecule type" value="Genomic_DNA"/>
</dbReference>
<evidence type="ECO:0000313" key="1">
    <source>
        <dbReference type="EMBL" id="KJB06357.1"/>
    </source>
</evidence>
<organism evidence="1 2">
    <name type="scientific">Gossypium raimondii</name>
    <name type="common">Peruvian cotton</name>
    <name type="synonym">Gossypium klotzschianum subsp. raimondii</name>
    <dbReference type="NCBI Taxonomy" id="29730"/>
    <lineage>
        <taxon>Eukaryota</taxon>
        <taxon>Viridiplantae</taxon>
        <taxon>Streptophyta</taxon>
        <taxon>Embryophyta</taxon>
        <taxon>Tracheophyta</taxon>
        <taxon>Spermatophyta</taxon>
        <taxon>Magnoliopsida</taxon>
        <taxon>eudicotyledons</taxon>
        <taxon>Gunneridae</taxon>
        <taxon>Pentapetalae</taxon>
        <taxon>rosids</taxon>
        <taxon>malvids</taxon>
        <taxon>Malvales</taxon>
        <taxon>Malvaceae</taxon>
        <taxon>Malvoideae</taxon>
        <taxon>Gossypium</taxon>
    </lineage>
</organism>
<proteinExistence type="predicted"/>